<dbReference type="Proteomes" id="UP001498476">
    <property type="component" value="Unassembled WGS sequence"/>
</dbReference>
<protein>
    <submittedName>
        <fullName evidence="2">Uncharacterized protein</fullName>
    </submittedName>
</protein>
<proteinExistence type="predicted"/>
<feature type="region of interest" description="Disordered" evidence="1">
    <location>
        <begin position="158"/>
        <end position="208"/>
    </location>
</feature>
<comment type="caution">
    <text evidence="2">The sequence shown here is derived from an EMBL/GenBank/DDBJ whole genome shotgun (WGS) entry which is preliminary data.</text>
</comment>
<keyword evidence="3" id="KW-1185">Reference proteome</keyword>
<organism evidence="2 3">
    <name type="scientific">Neonectria punicea</name>
    <dbReference type="NCBI Taxonomy" id="979145"/>
    <lineage>
        <taxon>Eukaryota</taxon>
        <taxon>Fungi</taxon>
        <taxon>Dikarya</taxon>
        <taxon>Ascomycota</taxon>
        <taxon>Pezizomycotina</taxon>
        <taxon>Sordariomycetes</taxon>
        <taxon>Hypocreomycetidae</taxon>
        <taxon>Hypocreales</taxon>
        <taxon>Nectriaceae</taxon>
        <taxon>Neonectria</taxon>
    </lineage>
</organism>
<gene>
    <name evidence="2" type="ORF">QQX98_011523</name>
</gene>
<feature type="region of interest" description="Disordered" evidence="1">
    <location>
        <begin position="42"/>
        <end position="143"/>
    </location>
</feature>
<sequence length="208" mass="23295">MPATRRSSRATKRKFDVLRFDHADNEEDDDYVEDVVCQEGVDHVQNVENVETVADTVDSSQAGDESADAEEDEDDDSSDTRSVVEASHVEIGENTVDSSQAADEPADAEEVNDEARSDSDRVVDARNVKGTDKQKPSTARRVTKALDRFIESLDRKVAKGAGMRKRLSQKPLDAHGTHPNAPRPVFDRHWSEQDEEQLCRDLEQERES</sequence>
<feature type="compositionally biased region" description="Acidic residues" evidence="1">
    <location>
        <begin position="65"/>
        <end position="77"/>
    </location>
</feature>
<dbReference type="EMBL" id="JAZAVJ010000286">
    <property type="protein sequence ID" value="KAK7402734.1"/>
    <property type="molecule type" value="Genomic_DNA"/>
</dbReference>
<feature type="compositionally biased region" description="Basic and acidic residues" evidence="1">
    <location>
        <begin position="185"/>
        <end position="208"/>
    </location>
</feature>
<evidence type="ECO:0000256" key="1">
    <source>
        <dbReference type="SAM" id="MobiDB-lite"/>
    </source>
</evidence>
<name>A0ABR1GLM3_9HYPO</name>
<evidence type="ECO:0000313" key="2">
    <source>
        <dbReference type="EMBL" id="KAK7402734.1"/>
    </source>
</evidence>
<accession>A0ABR1GLM3</accession>
<evidence type="ECO:0000313" key="3">
    <source>
        <dbReference type="Proteomes" id="UP001498476"/>
    </source>
</evidence>
<reference evidence="2 3" key="1">
    <citation type="journal article" date="2025" name="Microbiol. Resour. Announc.">
        <title>Draft genome sequences for Neonectria magnoliae and Neonectria punicea, canker pathogens of Liriodendron tulipifera and Acer saccharum in West Virginia.</title>
        <authorList>
            <person name="Petronek H.M."/>
            <person name="Kasson M.T."/>
            <person name="Metheny A.M."/>
            <person name="Stauder C.M."/>
            <person name="Lovett B."/>
            <person name="Lynch S.C."/>
            <person name="Garnas J.R."/>
            <person name="Kasson L.R."/>
            <person name="Stajich J.E."/>
        </authorList>
    </citation>
    <scope>NUCLEOTIDE SEQUENCE [LARGE SCALE GENOMIC DNA]</scope>
    <source>
        <strain evidence="2 3">NRRL 64653</strain>
    </source>
</reference>
<feature type="compositionally biased region" description="Basic and acidic residues" evidence="1">
    <location>
        <begin position="113"/>
        <end position="135"/>
    </location>
</feature>